<dbReference type="Gene3D" id="2.40.50.1020">
    <property type="entry name" value="LytTr DNA-binding domain"/>
    <property type="match status" value="1"/>
</dbReference>
<dbReference type="GO" id="GO:0000156">
    <property type="term" value="F:phosphorelay response regulator activity"/>
    <property type="evidence" value="ECO:0007669"/>
    <property type="project" value="InterPro"/>
</dbReference>
<dbReference type="InterPro" id="IPR007492">
    <property type="entry name" value="LytTR_DNA-bd_dom"/>
</dbReference>
<dbReference type="GO" id="GO:0003677">
    <property type="term" value="F:DNA binding"/>
    <property type="evidence" value="ECO:0007669"/>
    <property type="project" value="InterPro"/>
</dbReference>
<evidence type="ECO:0000259" key="2">
    <source>
        <dbReference type="PROSITE" id="PS50110"/>
    </source>
</evidence>
<gene>
    <name evidence="4" type="ORF">GQN54_03145</name>
</gene>
<evidence type="ECO:0000313" key="4">
    <source>
        <dbReference type="EMBL" id="NBG65096.1"/>
    </source>
</evidence>
<dbReference type="PROSITE" id="PS50110">
    <property type="entry name" value="RESPONSE_REGULATORY"/>
    <property type="match status" value="1"/>
</dbReference>
<keyword evidence="1" id="KW-0597">Phosphoprotein</keyword>
<dbReference type="RefSeq" id="WP_160631908.1">
    <property type="nucleotide sequence ID" value="NZ_WWNE01000004.1"/>
</dbReference>
<feature type="domain" description="Response regulatory" evidence="2">
    <location>
        <begin position="2"/>
        <end position="115"/>
    </location>
</feature>
<dbReference type="SMART" id="SM00850">
    <property type="entry name" value="LytTR"/>
    <property type="match status" value="1"/>
</dbReference>
<dbReference type="Proteomes" id="UP000470771">
    <property type="component" value="Unassembled WGS sequence"/>
</dbReference>
<dbReference type="Pfam" id="PF00072">
    <property type="entry name" value="Response_reg"/>
    <property type="match status" value="1"/>
</dbReference>
<dbReference type="SMART" id="SM00448">
    <property type="entry name" value="REC"/>
    <property type="match status" value="1"/>
</dbReference>
<evidence type="ECO:0000313" key="5">
    <source>
        <dbReference type="Proteomes" id="UP000470771"/>
    </source>
</evidence>
<name>A0A6N9NEN5_9FLAO</name>
<dbReference type="PROSITE" id="PS50930">
    <property type="entry name" value="HTH_LYTTR"/>
    <property type="match status" value="1"/>
</dbReference>
<dbReference type="PANTHER" id="PTHR37299:SF1">
    <property type="entry name" value="STAGE 0 SPORULATION PROTEIN A HOMOLOG"/>
    <property type="match status" value="1"/>
</dbReference>
<keyword evidence="5" id="KW-1185">Reference proteome</keyword>
<feature type="domain" description="HTH LytTR-type" evidence="3">
    <location>
        <begin position="122"/>
        <end position="217"/>
    </location>
</feature>
<dbReference type="AlphaFoldDB" id="A0A6N9NEN5"/>
<protein>
    <submittedName>
        <fullName evidence="4">Response regulator</fullName>
    </submittedName>
</protein>
<feature type="modified residue" description="4-aspartylphosphate" evidence="1">
    <location>
        <position position="51"/>
    </location>
</feature>
<dbReference type="InterPro" id="IPR011006">
    <property type="entry name" value="CheY-like_superfamily"/>
</dbReference>
<dbReference type="InterPro" id="IPR001789">
    <property type="entry name" value="Sig_transdc_resp-reg_receiver"/>
</dbReference>
<proteinExistence type="predicted"/>
<dbReference type="EMBL" id="WWNE01000004">
    <property type="protein sequence ID" value="NBG65096.1"/>
    <property type="molecule type" value="Genomic_DNA"/>
</dbReference>
<organism evidence="4 5">
    <name type="scientific">Acidiluteibacter ferrifornacis</name>
    <dbReference type="NCBI Taxonomy" id="2692424"/>
    <lineage>
        <taxon>Bacteria</taxon>
        <taxon>Pseudomonadati</taxon>
        <taxon>Bacteroidota</taxon>
        <taxon>Flavobacteriia</taxon>
        <taxon>Flavobacteriales</taxon>
        <taxon>Cryomorphaceae</taxon>
        <taxon>Acidiluteibacter</taxon>
    </lineage>
</organism>
<dbReference type="InterPro" id="IPR046947">
    <property type="entry name" value="LytR-like"/>
</dbReference>
<dbReference type="SUPFAM" id="SSF52172">
    <property type="entry name" value="CheY-like"/>
    <property type="match status" value="1"/>
</dbReference>
<evidence type="ECO:0000256" key="1">
    <source>
        <dbReference type="PROSITE-ProRule" id="PRU00169"/>
    </source>
</evidence>
<accession>A0A6N9NEN5</accession>
<evidence type="ECO:0000259" key="3">
    <source>
        <dbReference type="PROSITE" id="PS50930"/>
    </source>
</evidence>
<dbReference type="Gene3D" id="3.40.50.2300">
    <property type="match status" value="1"/>
</dbReference>
<comment type="caution">
    <text evidence="4">The sequence shown here is derived from an EMBL/GenBank/DDBJ whole genome shotgun (WGS) entry which is preliminary data.</text>
</comment>
<dbReference type="PANTHER" id="PTHR37299">
    <property type="entry name" value="TRANSCRIPTIONAL REGULATOR-RELATED"/>
    <property type="match status" value="1"/>
</dbReference>
<sequence length="217" mass="24817">MNVIIVEDDFIVADHLRLILEKHQVTVIGILDNVDEVIQNTSLNPDLYFVDIRLTGDKTGIDLGIYLNEIKQPFVYLTANNEIPTVKQAALTKPISYITKPYKESDIVALLEIFKTNNQKTIQIRTSYGKKSIEQSKILYLEASGSYVKIVTANSTFLERASLSLYEEELNDQFIRIHRSFIINKSHIEQYNATTVYINNTELPISRSYKDGLKNVL</sequence>
<reference evidence="4 5" key="1">
    <citation type="submission" date="2019-12" db="EMBL/GenBank/DDBJ databases">
        <authorList>
            <person name="Zhao J."/>
        </authorList>
    </citation>
    <scope>NUCLEOTIDE SEQUENCE [LARGE SCALE GENOMIC DNA]</scope>
    <source>
        <strain evidence="4 5">S-15</strain>
    </source>
</reference>
<dbReference type="Pfam" id="PF04397">
    <property type="entry name" value="LytTR"/>
    <property type="match status" value="1"/>
</dbReference>